<evidence type="ECO:0000256" key="6">
    <source>
        <dbReference type="SAM" id="MobiDB-lite"/>
    </source>
</evidence>
<keyword evidence="1" id="KW-0479">Metal-binding</keyword>
<dbReference type="EMBL" id="JAAAHY010001787">
    <property type="protein sequence ID" value="KAF9946770.1"/>
    <property type="molecule type" value="Genomic_DNA"/>
</dbReference>
<feature type="region of interest" description="Disordered" evidence="6">
    <location>
        <begin position="1"/>
        <end position="86"/>
    </location>
</feature>
<evidence type="ECO:0000313" key="9">
    <source>
        <dbReference type="Proteomes" id="UP000738359"/>
    </source>
</evidence>
<dbReference type="GO" id="GO:0000978">
    <property type="term" value="F:RNA polymerase II cis-regulatory region sequence-specific DNA binding"/>
    <property type="evidence" value="ECO:0007669"/>
    <property type="project" value="TreeGrafter"/>
</dbReference>
<dbReference type="GO" id="GO:0000981">
    <property type="term" value="F:DNA-binding transcription factor activity, RNA polymerase II-specific"/>
    <property type="evidence" value="ECO:0007669"/>
    <property type="project" value="TreeGrafter"/>
</dbReference>
<keyword evidence="4" id="KW-0862">Zinc</keyword>
<dbReference type="PROSITE" id="PS50157">
    <property type="entry name" value="ZINC_FINGER_C2H2_2"/>
    <property type="match status" value="2"/>
</dbReference>
<accession>A0A9P6IW97</accession>
<dbReference type="InterPro" id="IPR050329">
    <property type="entry name" value="GLI_C2H2-zinc-finger"/>
</dbReference>
<evidence type="ECO:0000256" key="2">
    <source>
        <dbReference type="ARBA" id="ARBA00022737"/>
    </source>
</evidence>
<dbReference type="PROSITE" id="PS00028">
    <property type="entry name" value="ZINC_FINGER_C2H2_1"/>
    <property type="match status" value="2"/>
</dbReference>
<feature type="compositionally biased region" description="Basic and acidic residues" evidence="6">
    <location>
        <begin position="7"/>
        <end position="29"/>
    </location>
</feature>
<evidence type="ECO:0000256" key="5">
    <source>
        <dbReference type="PROSITE-ProRule" id="PRU00042"/>
    </source>
</evidence>
<dbReference type="InterPro" id="IPR013087">
    <property type="entry name" value="Znf_C2H2_type"/>
</dbReference>
<dbReference type="FunFam" id="3.30.160.60:FF:000125">
    <property type="entry name" value="Putative zinc finger protein 143"/>
    <property type="match status" value="1"/>
</dbReference>
<feature type="compositionally biased region" description="Basic and acidic residues" evidence="6">
    <location>
        <begin position="505"/>
        <end position="514"/>
    </location>
</feature>
<dbReference type="InterPro" id="IPR036236">
    <property type="entry name" value="Znf_C2H2_sf"/>
</dbReference>
<feature type="compositionally biased region" description="Acidic residues" evidence="6">
    <location>
        <begin position="515"/>
        <end position="538"/>
    </location>
</feature>
<feature type="compositionally biased region" description="Polar residues" evidence="6">
    <location>
        <begin position="413"/>
        <end position="422"/>
    </location>
</feature>
<evidence type="ECO:0000259" key="7">
    <source>
        <dbReference type="PROSITE" id="PS50157"/>
    </source>
</evidence>
<dbReference type="Pfam" id="PF00096">
    <property type="entry name" value="zf-C2H2"/>
    <property type="match status" value="2"/>
</dbReference>
<organism evidence="8 9">
    <name type="scientific">Mortierella alpina</name>
    <name type="common">Oleaginous fungus</name>
    <name type="synonym">Mortierella renispora</name>
    <dbReference type="NCBI Taxonomy" id="64518"/>
    <lineage>
        <taxon>Eukaryota</taxon>
        <taxon>Fungi</taxon>
        <taxon>Fungi incertae sedis</taxon>
        <taxon>Mucoromycota</taxon>
        <taxon>Mortierellomycotina</taxon>
        <taxon>Mortierellomycetes</taxon>
        <taxon>Mortierellales</taxon>
        <taxon>Mortierellaceae</taxon>
        <taxon>Mortierella</taxon>
    </lineage>
</organism>
<proteinExistence type="predicted"/>
<evidence type="ECO:0000256" key="4">
    <source>
        <dbReference type="ARBA" id="ARBA00022833"/>
    </source>
</evidence>
<dbReference type="OrthoDB" id="6365676at2759"/>
<keyword evidence="2" id="KW-0677">Repeat</keyword>
<dbReference type="SMART" id="SM00355">
    <property type="entry name" value="ZnF_C2H2"/>
    <property type="match status" value="2"/>
</dbReference>
<dbReference type="PANTHER" id="PTHR19818:SF159">
    <property type="entry name" value="C2H2-TYPE DOMAIN-CONTAINING PROTEIN"/>
    <property type="match status" value="1"/>
</dbReference>
<dbReference type="PANTHER" id="PTHR19818">
    <property type="entry name" value="ZINC FINGER PROTEIN ZIC AND GLI"/>
    <property type="match status" value="1"/>
</dbReference>
<feature type="region of interest" description="Disordered" evidence="6">
    <location>
        <begin position="314"/>
        <end position="542"/>
    </location>
</feature>
<sequence>MQDDRMDDTHGMHGSYDDHYGQRVVRSEQLDGNGDYTLSHGNYHGVNGNGSGHGGSNSNSMADKHRNNSISSTGSSNSSNSNTTNKHPCKFPTCGWSFKRFEHLKRHMLVHTKERPFVCEFHGCEKSFSRSDNFSAHLRTHQKKSMNLRKYSNGLVMDPTSFMALQMRPGNADVSRGPGDRMAGGMAMVSSGGGDIAAPAALEHRRSMSDFRETSSCDSLAYGLESAQPRFDHEMPKTSLGVSSFGLAVNRQPPSPVGMHLQDSLKTSTTGLTPSAMDSEPAAAAAAAEVHRLHSTLPKFNTIKLDLKAMSNNPDDVHLHNQHNPRIEPLHSRHSMEDSDPEQGRARAFGRDSQPYDRHPHAPPGGPHSSGLKPLATQSLSPVPSPARRRFGSGEPLRNKAQGLGDCHDGPNLNPNGESPTQPERAPSPYYEMSRTGYSSHFVPMGEEIQVKDGRRDELKEEEEAARAKKQPTLDAYRPLAHRQSPSHPTLSRHGSEMSLDDDGNPLHDNRQLMDEDDDDDDEEEEEEEGDGEGEDDEGHVSPLDSWLLRIGSLVWHDIASASTAILNTTTSSIITITNIIIIISGPTRIHSRRITNIVHIIRTRAVRPWTSPRRR</sequence>
<dbReference type="SUPFAM" id="SSF57667">
    <property type="entry name" value="beta-beta-alpha zinc fingers"/>
    <property type="match status" value="1"/>
</dbReference>
<dbReference type="Gene3D" id="3.30.160.60">
    <property type="entry name" value="Classic Zinc Finger"/>
    <property type="match status" value="2"/>
</dbReference>
<feature type="compositionally biased region" description="Basic and acidic residues" evidence="6">
    <location>
        <begin position="449"/>
        <end position="459"/>
    </location>
</feature>
<keyword evidence="9" id="KW-1185">Reference proteome</keyword>
<feature type="domain" description="C2H2-type" evidence="7">
    <location>
        <begin position="117"/>
        <end position="146"/>
    </location>
</feature>
<gene>
    <name evidence="8" type="ORF">BGZ70_003032</name>
</gene>
<feature type="domain" description="C2H2-type" evidence="7">
    <location>
        <begin position="87"/>
        <end position="116"/>
    </location>
</feature>
<comment type="caution">
    <text evidence="8">The sequence shown here is derived from an EMBL/GenBank/DDBJ whole genome shotgun (WGS) entry which is preliminary data.</text>
</comment>
<reference evidence="8" key="1">
    <citation type="journal article" date="2020" name="Fungal Divers.">
        <title>Resolving the Mortierellaceae phylogeny through synthesis of multi-gene phylogenetics and phylogenomics.</title>
        <authorList>
            <person name="Vandepol N."/>
            <person name="Liber J."/>
            <person name="Desiro A."/>
            <person name="Na H."/>
            <person name="Kennedy M."/>
            <person name="Barry K."/>
            <person name="Grigoriev I.V."/>
            <person name="Miller A.N."/>
            <person name="O'Donnell K."/>
            <person name="Stajich J.E."/>
            <person name="Bonito G."/>
        </authorList>
    </citation>
    <scope>NUCLEOTIDE SEQUENCE</scope>
    <source>
        <strain evidence="8">CK1249</strain>
    </source>
</reference>
<dbReference type="GO" id="GO:0008270">
    <property type="term" value="F:zinc ion binding"/>
    <property type="evidence" value="ECO:0007669"/>
    <property type="project" value="UniProtKB-KW"/>
</dbReference>
<evidence type="ECO:0000313" key="8">
    <source>
        <dbReference type="EMBL" id="KAF9946770.1"/>
    </source>
</evidence>
<protein>
    <recommendedName>
        <fullName evidence="7">C2H2-type domain-containing protein</fullName>
    </recommendedName>
</protein>
<evidence type="ECO:0000256" key="1">
    <source>
        <dbReference type="ARBA" id="ARBA00022723"/>
    </source>
</evidence>
<evidence type="ECO:0000256" key="3">
    <source>
        <dbReference type="ARBA" id="ARBA00022771"/>
    </source>
</evidence>
<feature type="compositionally biased region" description="Low complexity" evidence="6">
    <location>
        <begin position="68"/>
        <end position="85"/>
    </location>
</feature>
<dbReference type="Proteomes" id="UP000738359">
    <property type="component" value="Unassembled WGS sequence"/>
</dbReference>
<dbReference type="AlphaFoldDB" id="A0A9P6IW97"/>
<dbReference type="GO" id="GO:0005634">
    <property type="term" value="C:nucleus"/>
    <property type="evidence" value="ECO:0007669"/>
    <property type="project" value="UniProtKB-ARBA"/>
</dbReference>
<keyword evidence="3 5" id="KW-0863">Zinc-finger</keyword>
<feature type="compositionally biased region" description="Basic and acidic residues" evidence="6">
    <location>
        <begin position="315"/>
        <end position="345"/>
    </location>
</feature>
<name>A0A9P6IW97_MORAP</name>
<dbReference type="GO" id="GO:0045944">
    <property type="term" value="P:positive regulation of transcription by RNA polymerase II"/>
    <property type="evidence" value="ECO:0007669"/>
    <property type="project" value="UniProtKB-ARBA"/>
</dbReference>